<reference evidence="3" key="2">
    <citation type="submission" date="2009-11" db="EMBL/GenBank/DDBJ databases">
        <title>The Genome Sequence of Allomyces macrogynus strain ATCC 38327.</title>
        <authorList>
            <consortium name="The Broad Institute Genome Sequencing Platform"/>
            <person name="Russ C."/>
            <person name="Cuomo C."/>
            <person name="Shea T."/>
            <person name="Young S.K."/>
            <person name="Zeng Q."/>
            <person name="Koehrsen M."/>
            <person name="Haas B."/>
            <person name="Borodovsky M."/>
            <person name="Guigo R."/>
            <person name="Alvarado L."/>
            <person name="Berlin A."/>
            <person name="Borenstein D."/>
            <person name="Chen Z."/>
            <person name="Engels R."/>
            <person name="Freedman E."/>
            <person name="Gellesch M."/>
            <person name="Goldberg J."/>
            <person name="Griggs A."/>
            <person name="Gujja S."/>
            <person name="Heiman D."/>
            <person name="Hepburn T."/>
            <person name="Howarth C."/>
            <person name="Jen D."/>
            <person name="Larson L."/>
            <person name="Lewis B."/>
            <person name="Mehta T."/>
            <person name="Park D."/>
            <person name="Pearson M."/>
            <person name="Roberts A."/>
            <person name="Saif S."/>
            <person name="Shenoy N."/>
            <person name="Sisk P."/>
            <person name="Stolte C."/>
            <person name="Sykes S."/>
            <person name="Walk T."/>
            <person name="White J."/>
            <person name="Yandava C."/>
            <person name="Burger G."/>
            <person name="Gray M.W."/>
            <person name="Holland P.W.H."/>
            <person name="King N."/>
            <person name="Lang F.B.F."/>
            <person name="Roger A.J."/>
            <person name="Ruiz-Trillo I."/>
            <person name="Lander E."/>
            <person name="Nusbaum C."/>
        </authorList>
    </citation>
    <scope>NUCLEOTIDE SEQUENCE [LARGE SCALE GENOMIC DNA]</scope>
    <source>
        <strain evidence="3">ATCC 38327</strain>
    </source>
</reference>
<protein>
    <submittedName>
        <fullName evidence="2">Uncharacterized protein</fullName>
    </submittedName>
</protein>
<organism evidence="2 3">
    <name type="scientific">Allomyces macrogynus (strain ATCC 38327)</name>
    <name type="common">Allomyces javanicus var. macrogynus</name>
    <dbReference type="NCBI Taxonomy" id="578462"/>
    <lineage>
        <taxon>Eukaryota</taxon>
        <taxon>Fungi</taxon>
        <taxon>Fungi incertae sedis</taxon>
        <taxon>Blastocladiomycota</taxon>
        <taxon>Blastocladiomycetes</taxon>
        <taxon>Blastocladiales</taxon>
        <taxon>Blastocladiaceae</taxon>
        <taxon>Allomyces</taxon>
    </lineage>
</organism>
<gene>
    <name evidence="2" type="ORF">AMAG_01074</name>
</gene>
<evidence type="ECO:0000313" key="3">
    <source>
        <dbReference type="Proteomes" id="UP000054350"/>
    </source>
</evidence>
<keyword evidence="1" id="KW-0732">Signal</keyword>
<feature type="chain" id="PRO_5005547473" evidence="1">
    <location>
        <begin position="24"/>
        <end position="150"/>
    </location>
</feature>
<proteinExistence type="predicted"/>
<evidence type="ECO:0000256" key="1">
    <source>
        <dbReference type="SAM" id="SignalP"/>
    </source>
</evidence>
<accession>A0A0L0RYK7</accession>
<keyword evidence="3" id="KW-1185">Reference proteome</keyword>
<dbReference type="AlphaFoldDB" id="A0A0L0RYK7"/>
<dbReference type="Proteomes" id="UP000054350">
    <property type="component" value="Unassembled WGS sequence"/>
</dbReference>
<sequence>MSTAILVTALPLHSVLVPPLALADDEALANPTPTEAVLAAHASIVQVAQNGNKVDMVALAKLVESIGARTEGLVSRDTVMAHMFLLASFHHQLRHANEAKDLALLCGSEAQYFAFTDVLAQAVAKDASIVEYPPLPPLDVAMLWHSHTVL</sequence>
<dbReference type="OrthoDB" id="2684236at2759"/>
<name>A0A0L0RYK7_ALLM3</name>
<dbReference type="VEuPathDB" id="FungiDB:AMAG_01074"/>
<reference evidence="2 3" key="1">
    <citation type="submission" date="2009-11" db="EMBL/GenBank/DDBJ databases">
        <title>Annotation of Allomyces macrogynus ATCC 38327.</title>
        <authorList>
            <consortium name="The Broad Institute Genome Sequencing Platform"/>
            <person name="Russ C."/>
            <person name="Cuomo C."/>
            <person name="Burger G."/>
            <person name="Gray M.W."/>
            <person name="Holland P.W.H."/>
            <person name="King N."/>
            <person name="Lang F.B.F."/>
            <person name="Roger A.J."/>
            <person name="Ruiz-Trillo I."/>
            <person name="Young S.K."/>
            <person name="Zeng Q."/>
            <person name="Gargeya S."/>
            <person name="Fitzgerald M."/>
            <person name="Haas B."/>
            <person name="Abouelleil A."/>
            <person name="Alvarado L."/>
            <person name="Arachchi H.M."/>
            <person name="Berlin A."/>
            <person name="Chapman S.B."/>
            <person name="Gearin G."/>
            <person name="Goldberg J."/>
            <person name="Griggs A."/>
            <person name="Gujja S."/>
            <person name="Hansen M."/>
            <person name="Heiman D."/>
            <person name="Howarth C."/>
            <person name="Larimer J."/>
            <person name="Lui A."/>
            <person name="MacDonald P.J.P."/>
            <person name="McCowen C."/>
            <person name="Montmayeur A."/>
            <person name="Murphy C."/>
            <person name="Neiman D."/>
            <person name="Pearson M."/>
            <person name="Priest M."/>
            <person name="Roberts A."/>
            <person name="Saif S."/>
            <person name="Shea T."/>
            <person name="Sisk P."/>
            <person name="Stolte C."/>
            <person name="Sykes S."/>
            <person name="Wortman J."/>
            <person name="Nusbaum C."/>
            <person name="Birren B."/>
        </authorList>
    </citation>
    <scope>NUCLEOTIDE SEQUENCE [LARGE SCALE GENOMIC DNA]</scope>
    <source>
        <strain evidence="2 3">ATCC 38327</strain>
    </source>
</reference>
<feature type="signal peptide" evidence="1">
    <location>
        <begin position="1"/>
        <end position="23"/>
    </location>
</feature>
<evidence type="ECO:0000313" key="2">
    <source>
        <dbReference type="EMBL" id="KNE55151.1"/>
    </source>
</evidence>
<dbReference type="EMBL" id="GG745329">
    <property type="protein sequence ID" value="KNE55151.1"/>
    <property type="molecule type" value="Genomic_DNA"/>
</dbReference>